<dbReference type="Gene3D" id="1.10.10.60">
    <property type="entry name" value="Homeodomain-like"/>
    <property type="match status" value="1"/>
</dbReference>
<reference evidence="5 6" key="1">
    <citation type="submission" date="2022-04" db="EMBL/GenBank/DDBJ databases">
        <authorList>
            <person name="Ye Y.-Q."/>
            <person name="Du Z.-J."/>
        </authorList>
    </citation>
    <scope>NUCLEOTIDE SEQUENCE [LARGE SCALE GENOMIC DNA]</scope>
    <source>
        <strain evidence="5 6">A6E488</strain>
    </source>
</reference>
<protein>
    <submittedName>
        <fullName evidence="5">AraC family transcriptional regulator ligand-binding domain-containing protein</fullName>
    </submittedName>
</protein>
<dbReference type="GO" id="GO:0003700">
    <property type="term" value="F:DNA-binding transcription factor activity"/>
    <property type="evidence" value="ECO:0007669"/>
    <property type="project" value="InterPro"/>
</dbReference>
<dbReference type="InterPro" id="IPR018060">
    <property type="entry name" value="HTH_AraC"/>
</dbReference>
<dbReference type="SUPFAM" id="SSF46689">
    <property type="entry name" value="Homeodomain-like"/>
    <property type="match status" value="1"/>
</dbReference>
<dbReference type="RefSeq" id="WP_261614684.1">
    <property type="nucleotide sequence ID" value="NZ_JALIDZ010000002.1"/>
</dbReference>
<dbReference type="Pfam" id="PF12833">
    <property type="entry name" value="HTH_18"/>
    <property type="match status" value="1"/>
</dbReference>
<dbReference type="GO" id="GO:0000976">
    <property type="term" value="F:transcription cis-regulatory region binding"/>
    <property type="evidence" value="ECO:0007669"/>
    <property type="project" value="TreeGrafter"/>
</dbReference>
<evidence type="ECO:0000313" key="5">
    <source>
        <dbReference type="EMBL" id="MCT8971112.1"/>
    </source>
</evidence>
<dbReference type="Pfam" id="PF12625">
    <property type="entry name" value="Arabinose_bd"/>
    <property type="match status" value="1"/>
</dbReference>
<comment type="caution">
    <text evidence="5">The sequence shown here is derived from an EMBL/GenBank/DDBJ whole genome shotgun (WGS) entry which is preliminary data.</text>
</comment>
<keyword evidence="1" id="KW-0805">Transcription regulation</keyword>
<evidence type="ECO:0000256" key="3">
    <source>
        <dbReference type="ARBA" id="ARBA00023163"/>
    </source>
</evidence>
<sequence length="346" mass="38476">MHGVSTDRLQVSAALLTGLAEVTNASGLSYESIAGAVGLADFDPRDDEQFVNLDNFAKFLEVAAFLSADDCFGIRLGEWHFTAPAGPLAVALANAADGRTALEILSRHLSTRIDVAYAELVVESNRVVVEWGFSPLLVKRWQLADFAAASIIRLLRPIFERNWRPLAVQLVRPAPRSLDCHRRVLGRAIEFSQRTNLIAFPLDALSAAPENADPALFRLACRLLDRIQVERDRARDLITSVREEIIQALPSEDGAQLKRVARRLGISERSLQRYLSAHNTSFQQLFDETRKGLAARYLEDPGLSFSEIAYQLGFSAPSAFTRASYRWFGKKPSVVRGELRKEPTGR</sequence>
<evidence type="ECO:0000256" key="1">
    <source>
        <dbReference type="ARBA" id="ARBA00023015"/>
    </source>
</evidence>
<keyword evidence="6" id="KW-1185">Reference proteome</keyword>
<gene>
    <name evidence="5" type="ORF">MUB46_04490</name>
</gene>
<dbReference type="PROSITE" id="PS01124">
    <property type="entry name" value="HTH_ARAC_FAMILY_2"/>
    <property type="match status" value="1"/>
</dbReference>
<dbReference type="InterPro" id="IPR032687">
    <property type="entry name" value="AraC-type_N"/>
</dbReference>
<dbReference type="GO" id="GO:0005829">
    <property type="term" value="C:cytosol"/>
    <property type="evidence" value="ECO:0007669"/>
    <property type="project" value="TreeGrafter"/>
</dbReference>
<evidence type="ECO:0000259" key="4">
    <source>
        <dbReference type="PROSITE" id="PS01124"/>
    </source>
</evidence>
<keyword evidence="2" id="KW-0238">DNA-binding</keyword>
<accession>A0AAW5QVT4</accession>
<keyword evidence="3" id="KW-0804">Transcription</keyword>
<evidence type="ECO:0000313" key="6">
    <source>
        <dbReference type="Proteomes" id="UP001320898"/>
    </source>
</evidence>
<dbReference type="PANTHER" id="PTHR47894">
    <property type="entry name" value="HTH-TYPE TRANSCRIPTIONAL REGULATOR GADX"/>
    <property type="match status" value="1"/>
</dbReference>
<name>A0AAW5QVT4_9HYPH</name>
<dbReference type="SMART" id="SM00342">
    <property type="entry name" value="HTH_ARAC"/>
    <property type="match status" value="1"/>
</dbReference>
<proteinExistence type="predicted"/>
<organism evidence="5 6">
    <name type="scientific">Microbaculum marinisediminis</name>
    <dbReference type="NCBI Taxonomy" id="2931392"/>
    <lineage>
        <taxon>Bacteria</taxon>
        <taxon>Pseudomonadati</taxon>
        <taxon>Pseudomonadota</taxon>
        <taxon>Alphaproteobacteria</taxon>
        <taxon>Hyphomicrobiales</taxon>
        <taxon>Tepidamorphaceae</taxon>
        <taxon>Microbaculum</taxon>
    </lineage>
</organism>
<dbReference type="Proteomes" id="UP001320898">
    <property type="component" value="Unassembled WGS sequence"/>
</dbReference>
<dbReference type="EMBL" id="JALIDZ010000002">
    <property type="protein sequence ID" value="MCT8971112.1"/>
    <property type="molecule type" value="Genomic_DNA"/>
</dbReference>
<dbReference type="PANTHER" id="PTHR47894:SF4">
    <property type="entry name" value="HTH-TYPE TRANSCRIPTIONAL REGULATOR GADX"/>
    <property type="match status" value="1"/>
</dbReference>
<evidence type="ECO:0000256" key="2">
    <source>
        <dbReference type="ARBA" id="ARBA00023125"/>
    </source>
</evidence>
<feature type="domain" description="HTH araC/xylS-type" evidence="4">
    <location>
        <begin position="235"/>
        <end position="338"/>
    </location>
</feature>
<dbReference type="InterPro" id="IPR009057">
    <property type="entry name" value="Homeodomain-like_sf"/>
</dbReference>
<dbReference type="AlphaFoldDB" id="A0AAW5QVT4"/>